<dbReference type="EMBL" id="LJIG01001023">
    <property type="protein sequence ID" value="KRT85917.1"/>
    <property type="molecule type" value="Genomic_DNA"/>
</dbReference>
<dbReference type="CDD" id="cd00170">
    <property type="entry name" value="SEC14"/>
    <property type="match status" value="1"/>
</dbReference>
<protein>
    <submittedName>
        <fullName evidence="2">CRAL-TRIO domain containing protein</fullName>
    </submittedName>
</protein>
<reference evidence="2 3" key="1">
    <citation type="submission" date="2015-09" db="EMBL/GenBank/DDBJ databases">
        <title>Draft genome of the scarab beetle Oryctes borbonicus.</title>
        <authorList>
            <person name="Meyer J.M."/>
            <person name="Markov G.V."/>
            <person name="Baskaran P."/>
            <person name="Herrmann M."/>
            <person name="Sommer R.J."/>
            <person name="Roedelsperger C."/>
        </authorList>
    </citation>
    <scope>NUCLEOTIDE SEQUENCE [LARGE SCALE GENOMIC DNA]</scope>
    <source>
        <strain evidence="2">OB123</strain>
        <tissue evidence="2">Whole animal</tissue>
    </source>
</reference>
<dbReference type="GO" id="GO:1902936">
    <property type="term" value="F:phosphatidylinositol bisphosphate binding"/>
    <property type="evidence" value="ECO:0007669"/>
    <property type="project" value="TreeGrafter"/>
</dbReference>
<evidence type="ECO:0000313" key="3">
    <source>
        <dbReference type="Proteomes" id="UP000051574"/>
    </source>
</evidence>
<evidence type="ECO:0000259" key="1">
    <source>
        <dbReference type="PROSITE" id="PS50191"/>
    </source>
</evidence>
<dbReference type="Gene3D" id="3.40.525.10">
    <property type="entry name" value="CRAL-TRIO lipid binding domain"/>
    <property type="match status" value="1"/>
</dbReference>
<gene>
    <name evidence="2" type="ORF">AMK59_183</name>
</gene>
<accession>A0A0T6BFH5</accession>
<dbReference type="OrthoDB" id="6575879at2759"/>
<dbReference type="InterPro" id="IPR001251">
    <property type="entry name" value="CRAL-TRIO_dom"/>
</dbReference>
<feature type="non-terminal residue" evidence="2">
    <location>
        <position position="1"/>
    </location>
</feature>
<dbReference type="AlphaFoldDB" id="A0A0T6BFH5"/>
<feature type="domain" description="CRAL-TRIO" evidence="1">
    <location>
        <begin position="17"/>
        <end position="154"/>
    </location>
</feature>
<dbReference type="PANTHER" id="PTHR10174">
    <property type="entry name" value="ALPHA-TOCOPHEROL TRANSFER PROTEIN-RELATED"/>
    <property type="match status" value="1"/>
</dbReference>
<organism evidence="2 3">
    <name type="scientific">Oryctes borbonicus</name>
    <dbReference type="NCBI Taxonomy" id="1629725"/>
    <lineage>
        <taxon>Eukaryota</taxon>
        <taxon>Metazoa</taxon>
        <taxon>Ecdysozoa</taxon>
        <taxon>Arthropoda</taxon>
        <taxon>Hexapoda</taxon>
        <taxon>Insecta</taxon>
        <taxon>Pterygota</taxon>
        <taxon>Neoptera</taxon>
        <taxon>Endopterygota</taxon>
        <taxon>Coleoptera</taxon>
        <taxon>Polyphaga</taxon>
        <taxon>Scarabaeiformia</taxon>
        <taxon>Scarabaeidae</taxon>
        <taxon>Dynastinae</taxon>
        <taxon>Oryctes</taxon>
    </lineage>
</organism>
<evidence type="ECO:0000313" key="2">
    <source>
        <dbReference type="EMBL" id="KRT85917.1"/>
    </source>
</evidence>
<dbReference type="GO" id="GO:0016020">
    <property type="term" value="C:membrane"/>
    <property type="evidence" value="ECO:0007669"/>
    <property type="project" value="TreeGrafter"/>
</dbReference>
<dbReference type="SUPFAM" id="SSF52087">
    <property type="entry name" value="CRAL/TRIO domain"/>
    <property type="match status" value="1"/>
</dbReference>
<dbReference type="Proteomes" id="UP000051574">
    <property type="component" value="Unassembled WGS sequence"/>
</dbReference>
<dbReference type="PANTHER" id="PTHR10174:SF130">
    <property type="entry name" value="ALPHA-TOCOPHEROL TRANSFER PROTEIN-LIKE"/>
    <property type="match status" value="1"/>
</dbReference>
<keyword evidence="3" id="KW-1185">Reference proteome</keyword>
<dbReference type="Pfam" id="PF00650">
    <property type="entry name" value="CRAL_TRIO"/>
    <property type="match status" value="1"/>
</dbReference>
<dbReference type="InterPro" id="IPR036865">
    <property type="entry name" value="CRAL-TRIO_dom_sf"/>
</dbReference>
<dbReference type="PROSITE" id="PS50191">
    <property type="entry name" value="CRAL_TRIO"/>
    <property type="match status" value="1"/>
</dbReference>
<comment type="caution">
    <text evidence="2">The sequence shown here is derived from an EMBL/GenBank/DDBJ whole genome shotgun (WGS) entry which is preliminary data.</text>
</comment>
<name>A0A0T6BFH5_9SCAR</name>
<proteinExistence type="predicted"/>
<sequence length="208" mass="23805">YIFRTLVCSPKLTPEGYRIGFARLPEDVNDFDFQRIFNYGLALLELLTFKDECAGYIAVYDLTHLTEEYLGKIDIKLLTESINLIYNTSPVKVIQSHFLNVPSISETLISIAKGLVGQDVLQRVVIHEKPTDLAKCFRKDCLPVEYGGNPNFKLAEMAEKHKRYVVEDTELARLRDSLEFVGGLPQHKRQQYSFEDFELGNLGRPNVD</sequence>